<feature type="region of interest" description="Disordered" evidence="1">
    <location>
        <begin position="1"/>
        <end position="21"/>
    </location>
</feature>
<keyword evidence="3" id="KW-1185">Reference proteome</keyword>
<proteinExistence type="predicted"/>
<name>A0ABM8GMV8_9MICO</name>
<evidence type="ECO:0000313" key="2">
    <source>
        <dbReference type="EMBL" id="BDZ49732.1"/>
    </source>
</evidence>
<evidence type="ECO:0000256" key="1">
    <source>
        <dbReference type="SAM" id="MobiDB-lite"/>
    </source>
</evidence>
<sequence length="57" mass="6419">MTMPRTGTSAGTVSRNPVRDRRWARGDERRTLAVAVALRLAVDSCLVRVLMVSCRFR</sequence>
<accession>A0ABM8GMV8</accession>
<evidence type="ECO:0000313" key="3">
    <source>
        <dbReference type="Proteomes" id="UP001321486"/>
    </source>
</evidence>
<reference evidence="3" key="1">
    <citation type="journal article" date="2019" name="Int. J. Syst. Evol. Microbiol.">
        <title>The Global Catalogue of Microorganisms (GCM) 10K type strain sequencing project: providing services to taxonomists for standard genome sequencing and annotation.</title>
        <authorList>
            <consortium name="The Broad Institute Genomics Platform"/>
            <consortium name="The Broad Institute Genome Sequencing Center for Infectious Disease"/>
            <person name="Wu L."/>
            <person name="Ma J."/>
        </authorList>
    </citation>
    <scope>NUCLEOTIDE SEQUENCE [LARGE SCALE GENOMIC DNA]</scope>
    <source>
        <strain evidence="3">NBRC 108728</strain>
    </source>
</reference>
<dbReference type="Proteomes" id="UP001321486">
    <property type="component" value="Chromosome"/>
</dbReference>
<organism evidence="2 3">
    <name type="scientific">Frondihabitans sucicola</name>
    <dbReference type="NCBI Taxonomy" id="1268041"/>
    <lineage>
        <taxon>Bacteria</taxon>
        <taxon>Bacillati</taxon>
        <taxon>Actinomycetota</taxon>
        <taxon>Actinomycetes</taxon>
        <taxon>Micrococcales</taxon>
        <taxon>Microbacteriaceae</taxon>
        <taxon>Frondihabitans</taxon>
    </lineage>
</organism>
<feature type="compositionally biased region" description="Polar residues" evidence="1">
    <location>
        <begin position="1"/>
        <end position="15"/>
    </location>
</feature>
<protein>
    <submittedName>
        <fullName evidence="2">Uncharacterized protein</fullName>
    </submittedName>
</protein>
<gene>
    <name evidence="2" type="ORF">GCM10025867_19730</name>
</gene>
<dbReference type="EMBL" id="AP027732">
    <property type="protein sequence ID" value="BDZ49732.1"/>
    <property type="molecule type" value="Genomic_DNA"/>
</dbReference>